<evidence type="ECO:0000259" key="1">
    <source>
        <dbReference type="SMART" id="SM00954"/>
    </source>
</evidence>
<reference evidence="2 3" key="1">
    <citation type="submission" date="2022-11" db="EMBL/GenBank/DDBJ databases">
        <title>Genome sequencing of Acetobacter type strain.</title>
        <authorList>
            <person name="Heo J."/>
            <person name="Lee D."/>
            <person name="Han B.-H."/>
            <person name="Hong S.-B."/>
            <person name="Kwon S.-W."/>
        </authorList>
    </citation>
    <scope>NUCLEOTIDE SEQUENCE [LARGE SCALE GENOMIC DNA]</scope>
    <source>
        <strain evidence="2 3">KACC 21251</strain>
    </source>
</reference>
<dbReference type="EMBL" id="JAPIUX010000014">
    <property type="protein sequence ID" value="MCX2561770.1"/>
    <property type="molecule type" value="Genomic_DNA"/>
</dbReference>
<dbReference type="CDD" id="cd05399">
    <property type="entry name" value="NT_Rel-Spo_like"/>
    <property type="match status" value="1"/>
</dbReference>
<accession>A0ABT3Q8Z6</accession>
<name>A0ABT3Q8Z6_9PROT</name>
<dbReference type="Proteomes" id="UP001526446">
    <property type="component" value="Unassembled WGS sequence"/>
</dbReference>
<gene>
    <name evidence="2" type="ORF">OQ252_10230</name>
</gene>
<dbReference type="PANTHER" id="PTHR41773">
    <property type="entry name" value="GTP PYROPHOSPHATASE-RELATED"/>
    <property type="match status" value="1"/>
</dbReference>
<evidence type="ECO:0000313" key="2">
    <source>
        <dbReference type="EMBL" id="MCX2561770.1"/>
    </source>
</evidence>
<organism evidence="2 3">
    <name type="scientific">Acetobacter farinalis</name>
    <dbReference type="NCBI Taxonomy" id="1260984"/>
    <lineage>
        <taxon>Bacteria</taxon>
        <taxon>Pseudomonadati</taxon>
        <taxon>Pseudomonadota</taxon>
        <taxon>Alphaproteobacteria</taxon>
        <taxon>Acetobacterales</taxon>
        <taxon>Acetobacteraceae</taxon>
        <taxon>Acetobacter</taxon>
    </lineage>
</organism>
<dbReference type="InterPro" id="IPR007685">
    <property type="entry name" value="RelA_SpoT"/>
</dbReference>
<feature type="domain" description="RelA/SpoT" evidence="1">
    <location>
        <begin position="50"/>
        <end position="190"/>
    </location>
</feature>
<sequence length="231" mass="26631">MDDVAWSGFVEALDKGMPDVEIFMKNVHEYFLTHPSVRVHGKSVIHSMKRRMKDLSHLRDKIDRKSTPKRIITPDNVFEQITDLAGVRILLLFQDDFTIIDRSIRQKISSGDWELAEKAKAFTWDPEASEFFKKFEVEVNQRDTSYTSVHYLIKPRKDAPVCCELQVRTLFEEIWGEIDHKINYPHPTESVSCREQLRVLSKIVGAGSRLVDSIQRSLLNESGQEPKGGNS</sequence>
<comment type="caution">
    <text evidence="2">The sequence shown here is derived from an EMBL/GenBank/DDBJ whole genome shotgun (WGS) entry which is preliminary data.</text>
</comment>
<evidence type="ECO:0000313" key="3">
    <source>
        <dbReference type="Proteomes" id="UP001526446"/>
    </source>
</evidence>
<dbReference type="SUPFAM" id="SSF81301">
    <property type="entry name" value="Nucleotidyltransferase"/>
    <property type="match status" value="1"/>
</dbReference>
<dbReference type="RefSeq" id="WP_166122551.1">
    <property type="nucleotide sequence ID" value="NZ_JAPIUX010000014.1"/>
</dbReference>
<keyword evidence="3" id="KW-1185">Reference proteome</keyword>
<dbReference type="SMART" id="SM00954">
    <property type="entry name" value="RelA_SpoT"/>
    <property type="match status" value="1"/>
</dbReference>
<dbReference type="PANTHER" id="PTHR41773:SF1">
    <property type="entry name" value="RELA_SPOT DOMAIN-CONTAINING PROTEIN"/>
    <property type="match status" value="1"/>
</dbReference>
<proteinExistence type="predicted"/>
<dbReference type="InterPro" id="IPR043519">
    <property type="entry name" value="NT_sf"/>
</dbReference>
<dbReference type="Gene3D" id="3.30.460.10">
    <property type="entry name" value="Beta Polymerase, domain 2"/>
    <property type="match status" value="1"/>
</dbReference>
<dbReference type="Pfam" id="PF04607">
    <property type="entry name" value="RelA_SpoT"/>
    <property type="match status" value="1"/>
</dbReference>
<protein>
    <recommendedName>
        <fullName evidence="1">RelA/SpoT domain-containing protein</fullName>
    </recommendedName>
</protein>